<dbReference type="EMBL" id="JGYK01000002">
    <property type="protein sequence ID" value="KFI39376.1"/>
    <property type="molecule type" value="Genomic_DNA"/>
</dbReference>
<evidence type="ECO:0000256" key="6">
    <source>
        <dbReference type="ARBA" id="ARBA00022989"/>
    </source>
</evidence>
<keyword evidence="7 8" id="KW-0472">Membrane</keyword>
<dbReference type="PANTHER" id="PTHR36838:SF1">
    <property type="entry name" value="SLR1864 PROTEIN"/>
    <property type="match status" value="1"/>
</dbReference>
<evidence type="ECO:0000256" key="2">
    <source>
        <dbReference type="ARBA" id="ARBA00010145"/>
    </source>
</evidence>
<dbReference type="eggNOG" id="COG0679">
    <property type="taxonomic scope" value="Bacteria"/>
</dbReference>
<dbReference type="PATRIC" id="fig|1437605.7.peg.1409"/>
<feature type="transmembrane region" description="Helical" evidence="8">
    <location>
        <begin position="6"/>
        <end position="23"/>
    </location>
</feature>
<evidence type="ECO:0000256" key="1">
    <source>
        <dbReference type="ARBA" id="ARBA00004651"/>
    </source>
</evidence>
<dbReference type="Gene3D" id="1.20.1530.20">
    <property type="match status" value="1"/>
</dbReference>
<comment type="caution">
    <text evidence="9">The sequence shown here is derived from an EMBL/GenBank/DDBJ whole genome shotgun (WGS) entry which is preliminary data.</text>
</comment>
<dbReference type="RefSeq" id="WP_033504305.1">
    <property type="nucleotide sequence ID" value="NZ_CP011786.1"/>
</dbReference>
<keyword evidence="4" id="KW-1003">Cell membrane</keyword>
<dbReference type="OrthoDB" id="9810457at2"/>
<protein>
    <submittedName>
        <fullName evidence="9">Auxin Efflux Carrier</fullName>
    </submittedName>
</protein>
<gene>
    <name evidence="9" type="ORF">BACT_0208</name>
</gene>
<evidence type="ECO:0000313" key="9">
    <source>
        <dbReference type="EMBL" id="KFI39376.1"/>
    </source>
</evidence>
<dbReference type="AlphaFoldDB" id="A0A086YYM6"/>
<sequence>MLITVIFALLPILVAIMLGMFAAKRGHFSDKDSSMLIKFVMTYALPMHVFGGIWKTPRKLIIEDIPLALWMLGSMFVCFIVLTVIYVMVLKADRAVSTLRALSVADPSIPFIGSAVLPLLFSASESAIVIGIASLIINVILLPFVFTALADKEDTNAPKINIGQRLKKSLTKPLVIAAFLGFALALAGLQMPKQLDSTFTVLGKTAGGVAMFATGIVLVTRKISFNKNVFITVFLKNLAFPLVIWGLMAATGMPGDLTRIVVVTMSIPTATMPTNLAIEYQINESEMASTQFLSTILSFITLSAAMLLLS</sequence>
<evidence type="ECO:0000313" key="10">
    <source>
        <dbReference type="Proteomes" id="UP000029015"/>
    </source>
</evidence>
<dbReference type="InterPro" id="IPR038770">
    <property type="entry name" value="Na+/solute_symporter_sf"/>
</dbReference>
<comment type="similarity">
    <text evidence="2">Belongs to the auxin efflux carrier (TC 2.A.69) family.</text>
</comment>
<feature type="transmembrane region" description="Helical" evidence="8">
    <location>
        <begin position="290"/>
        <end position="309"/>
    </location>
</feature>
<evidence type="ECO:0000256" key="3">
    <source>
        <dbReference type="ARBA" id="ARBA00022448"/>
    </source>
</evidence>
<feature type="transmembrane region" description="Helical" evidence="8">
    <location>
        <begin position="127"/>
        <end position="149"/>
    </location>
</feature>
<name>A0A086YYM6_9BIFI</name>
<evidence type="ECO:0000256" key="7">
    <source>
        <dbReference type="ARBA" id="ARBA00023136"/>
    </source>
</evidence>
<organism evidence="9 10">
    <name type="scientific">Bifidobacterium actinocoloniiforme DSM 22766</name>
    <dbReference type="NCBI Taxonomy" id="1437605"/>
    <lineage>
        <taxon>Bacteria</taxon>
        <taxon>Bacillati</taxon>
        <taxon>Actinomycetota</taxon>
        <taxon>Actinomycetes</taxon>
        <taxon>Bifidobacteriales</taxon>
        <taxon>Bifidobacteriaceae</taxon>
        <taxon>Bifidobacterium</taxon>
    </lineage>
</organism>
<keyword evidence="10" id="KW-1185">Reference proteome</keyword>
<evidence type="ECO:0000256" key="8">
    <source>
        <dbReference type="SAM" id="Phobius"/>
    </source>
</evidence>
<evidence type="ECO:0000256" key="4">
    <source>
        <dbReference type="ARBA" id="ARBA00022475"/>
    </source>
</evidence>
<proteinExistence type="inferred from homology"/>
<dbReference type="Pfam" id="PF03547">
    <property type="entry name" value="Mem_trans"/>
    <property type="match status" value="1"/>
</dbReference>
<keyword evidence="5 8" id="KW-0812">Transmembrane</keyword>
<comment type="subcellular location">
    <subcellularLocation>
        <location evidence="1">Cell membrane</location>
        <topology evidence="1">Multi-pass membrane protein</topology>
    </subcellularLocation>
</comment>
<dbReference type="GO" id="GO:0055085">
    <property type="term" value="P:transmembrane transport"/>
    <property type="evidence" value="ECO:0007669"/>
    <property type="project" value="InterPro"/>
</dbReference>
<evidence type="ECO:0000256" key="5">
    <source>
        <dbReference type="ARBA" id="ARBA00022692"/>
    </source>
</evidence>
<keyword evidence="6 8" id="KW-1133">Transmembrane helix</keyword>
<dbReference type="InterPro" id="IPR004776">
    <property type="entry name" value="Mem_transp_PIN-like"/>
</dbReference>
<feature type="transmembrane region" description="Helical" evidence="8">
    <location>
        <begin position="35"/>
        <end position="55"/>
    </location>
</feature>
<dbReference type="GO" id="GO:0005886">
    <property type="term" value="C:plasma membrane"/>
    <property type="evidence" value="ECO:0007669"/>
    <property type="project" value="UniProtKB-SubCell"/>
</dbReference>
<dbReference type="STRING" id="1437605.AB656_06870"/>
<keyword evidence="3" id="KW-0813">Transport</keyword>
<dbReference type="KEGG" id="bact:AB656_06870"/>
<feature type="transmembrane region" description="Helical" evidence="8">
    <location>
        <begin position="201"/>
        <end position="220"/>
    </location>
</feature>
<accession>A0A086YYM6</accession>
<dbReference type="Proteomes" id="UP000029015">
    <property type="component" value="Unassembled WGS sequence"/>
</dbReference>
<feature type="transmembrane region" description="Helical" evidence="8">
    <location>
        <begin position="229"/>
        <end position="248"/>
    </location>
</feature>
<feature type="transmembrane region" description="Helical" evidence="8">
    <location>
        <begin position="67"/>
        <end position="89"/>
    </location>
</feature>
<dbReference type="PANTHER" id="PTHR36838">
    <property type="entry name" value="AUXIN EFFLUX CARRIER FAMILY PROTEIN"/>
    <property type="match status" value="1"/>
</dbReference>
<feature type="transmembrane region" description="Helical" evidence="8">
    <location>
        <begin position="170"/>
        <end position="189"/>
    </location>
</feature>
<reference evidence="9 10" key="1">
    <citation type="submission" date="2014-03" db="EMBL/GenBank/DDBJ databases">
        <title>Genomics of Bifidobacteria.</title>
        <authorList>
            <person name="Ventura M."/>
            <person name="Milani C."/>
            <person name="Lugli G.A."/>
        </authorList>
    </citation>
    <scope>NUCLEOTIDE SEQUENCE [LARGE SCALE GENOMIC DNA]</scope>
    <source>
        <strain evidence="9 10">DSM 22766</strain>
    </source>
</reference>